<keyword evidence="2" id="KW-1185">Reference proteome</keyword>
<dbReference type="Gene3D" id="2.40.50.230">
    <property type="entry name" value="Gp5 N-terminal domain"/>
    <property type="match status" value="1"/>
</dbReference>
<dbReference type="RefSeq" id="YP_009055472.1">
    <property type="nucleotide sequence ID" value="NC_024785.1"/>
</dbReference>
<accession>A0A068CGF8</accession>
<dbReference type="EMBL" id="KJ817802">
    <property type="protein sequence ID" value="AID17965.1"/>
    <property type="molecule type" value="Genomic_DNA"/>
</dbReference>
<protein>
    <submittedName>
        <fullName evidence="1">Putative baseplate assembly protein</fullName>
    </submittedName>
</protein>
<dbReference type="Proteomes" id="UP000027393">
    <property type="component" value="Segment"/>
</dbReference>
<dbReference type="KEGG" id="vg:20283740"/>
<reference evidence="1 2" key="1">
    <citation type="submission" date="2014-05" db="EMBL/GenBank/DDBJ databases">
        <title>Complete Genome Sequence of the Acinetobacter phage YMC/13/01/C62.</title>
        <authorList>
            <person name="Jeon J."/>
            <person name="Yong D."/>
            <person name="Lee K."/>
        </authorList>
    </citation>
    <scope>NUCLEOTIDE SEQUENCE [LARGE SCALE GENOMIC DNA]</scope>
</reference>
<evidence type="ECO:0000313" key="2">
    <source>
        <dbReference type="Proteomes" id="UP000027393"/>
    </source>
</evidence>
<dbReference type="InterPro" id="IPR037026">
    <property type="entry name" value="Vgr_OB-fold_dom_sf"/>
</dbReference>
<sequence length="215" mass="23443">MQQSNASGFNINNLGGAKEFKANILSILSSELNTGEVVEITEVYSNDNGPVGFVSVKPMLYRIGADNNNLELGEIHNVPYYRIQGGKNAVICDPQVGDIGFCVFATRDTSLLKRTRSRVGPNVNRICDQSDAFLTMTWSKEEAEQYIWFKGNEIHIKANSKIVLDAPEVVIPNGKLTVSGIIESLTDIITKAISLFTHKHGGVQRGSSDTDGPKA</sequence>
<gene>
    <name evidence="1" type="ORF">BPABA14_00510</name>
</gene>
<dbReference type="OrthoDB" id="7847at10239"/>
<name>A0A068CGF8_9CAUD</name>
<evidence type="ECO:0000313" key="1">
    <source>
        <dbReference type="EMBL" id="AID17965.1"/>
    </source>
</evidence>
<dbReference type="InterPro" id="IPR044033">
    <property type="entry name" value="GpV-like_apex"/>
</dbReference>
<proteinExistence type="predicted"/>
<dbReference type="Pfam" id="PF18946">
    <property type="entry name" value="Apex"/>
    <property type="match status" value="1"/>
</dbReference>
<dbReference type="GeneID" id="20283740"/>
<organism evidence="1 2">
    <name type="scientific">Acinetobacter phage YMC-13-01-C62</name>
    <dbReference type="NCBI Taxonomy" id="1505225"/>
    <lineage>
        <taxon>Viruses</taxon>
        <taxon>Duplodnaviria</taxon>
        <taxon>Heunggongvirae</taxon>
        <taxon>Uroviricota</taxon>
        <taxon>Caudoviricetes</taxon>
        <taxon>Obolenskvirus</taxon>
        <taxon>Obolenskvirus AbC62</taxon>
    </lineage>
</organism>